<evidence type="ECO:0000313" key="7">
    <source>
        <dbReference type="RefSeq" id="XP_012944623.1"/>
    </source>
</evidence>
<evidence type="ECO:0000313" key="6">
    <source>
        <dbReference type="Proteomes" id="UP000694888"/>
    </source>
</evidence>
<keyword evidence="2" id="KW-0547">Nucleotide-binding</keyword>
<keyword evidence="3" id="KW-0418">Kinase</keyword>
<dbReference type="CDD" id="cd01428">
    <property type="entry name" value="ADK"/>
    <property type="match status" value="5"/>
</dbReference>
<evidence type="ECO:0000256" key="1">
    <source>
        <dbReference type="ARBA" id="ARBA00022679"/>
    </source>
</evidence>
<feature type="domain" description="AAA+ ATPase" evidence="5">
    <location>
        <begin position="783"/>
        <end position="891"/>
    </location>
</feature>
<evidence type="ECO:0000259" key="5">
    <source>
        <dbReference type="SMART" id="SM00382"/>
    </source>
</evidence>
<name>A0ABM1ABN5_APLCA</name>
<gene>
    <name evidence="7" type="primary">LOC101861621</name>
</gene>
<evidence type="ECO:0000256" key="4">
    <source>
        <dbReference type="SAM" id="MobiDB-lite"/>
    </source>
</evidence>
<feature type="region of interest" description="Disordered" evidence="4">
    <location>
        <begin position="306"/>
        <end position="348"/>
    </location>
</feature>
<dbReference type="InterPro" id="IPR003593">
    <property type="entry name" value="AAA+_ATPase"/>
</dbReference>
<accession>A0ABM1ABN5</accession>
<evidence type="ECO:0000256" key="2">
    <source>
        <dbReference type="ARBA" id="ARBA00022741"/>
    </source>
</evidence>
<dbReference type="SMART" id="SM00382">
    <property type="entry name" value="AAA"/>
    <property type="match status" value="4"/>
</dbReference>
<dbReference type="RefSeq" id="XP_012944623.1">
    <property type="nucleotide sequence ID" value="XM_013089169.2"/>
</dbReference>
<dbReference type="InterPro" id="IPR033690">
    <property type="entry name" value="Adenylat_kinase_CS"/>
</dbReference>
<dbReference type="InterPro" id="IPR027417">
    <property type="entry name" value="P-loop_NTPase"/>
</dbReference>
<evidence type="ECO:0000256" key="3">
    <source>
        <dbReference type="ARBA" id="ARBA00022777"/>
    </source>
</evidence>
<reference evidence="7" key="1">
    <citation type="submission" date="2025-08" db="UniProtKB">
        <authorList>
            <consortium name="RefSeq"/>
        </authorList>
    </citation>
    <scope>IDENTIFICATION</scope>
</reference>
<feature type="domain" description="AAA+ ATPase" evidence="5">
    <location>
        <begin position="112"/>
        <end position="330"/>
    </location>
</feature>
<dbReference type="PROSITE" id="PS00113">
    <property type="entry name" value="ADENYLATE_KINASE"/>
    <property type="match status" value="3"/>
</dbReference>
<feature type="region of interest" description="Disordered" evidence="4">
    <location>
        <begin position="66"/>
        <end position="106"/>
    </location>
</feature>
<dbReference type="GeneID" id="101861621"/>
<dbReference type="Proteomes" id="UP000694888">
    <property type="component" value="Unplaced"/>
</dbReference>
<keyword evidence="1" id="KW-0808">Transferase</keyword>
<keyword evidence="6" id="KW-1185">Reference proteome</keyword>
<dbReference type="SUPFAM" id="SSF52540">
    <property type="entry name" value="P-loop containing nucleoside triphosphate hydrolases"/>
    <property type="match status" value="5"/>
</dbReference>
<dbReference type="InterPro" id="IPR000850">
    <property type="entry name" value="Adenylat/UMP-CMP_kin"/>
</dbReference>
<dbReference type="PANTHER" id="PTHR23359">
    <property type="entry name" value="NUCLEOTIDE KINASE"/>
    <property type="match status" value="1"/>
</dbReference>
<dbReference type="CDD" id="cd22978">
    <property type="entry name" value="DD_AK5"/>
    <property type="match status" value="1"/>
</dbReference>
<sequence length="1166" mass="128891">MSTEDAKAYLSTREVPRLFECLMTGLMFHRPNDHIQYLIDCLEKVKVKGQADMTWNMFVEVRSGKTPLPPITPDNGKRPVSRGRVTPKEDMRSRTPVKTTPLPPIGSSGQPNAPVIFIMGGPGSGKSVQANKLAEKHPGWVNVHLGELLRAEIGNRGADEKWKMVKDLVVSGELAPEEVTLSLLQDCLRNNTEANGFIIQGFPRDMAQAQDFEDKISRVDAVFLLDCEEDKLTQNVLSRGKETGRLDDSPSALARRMATFKEKTLPVLKHYDDSGKLYIVDGDQDGETTHDELSIIFETLLQNLENGRIPSPPAQARPASGRRSRRSTPPASSQNASAPPLSPAPAAEPDVTLQLPTLTFIPPPEIKIKDEGRRDGLPQAPVIFLAGGPGSGKGTQCEKITARYPDIVHLSMGDILRKQISERGSADEKWGMITKLLKEGEMAPVDVTDELLISAMKENENAKAYLVEGYPRDAMQYEDFNRNIGGHTFTILLDCEDQYLHDRLVIRGGGGEDRIDDNVPAIEKKLAFFARNTLPLLKALDDEQKLIVIDGDRDEEEIFYDIVKCLDFSLYGIELDEGKKSGGLSSVPVVFVIGGPGSGKGTQCEKIVKKYGFTHLSSGDLLRAEVASKSARGQKLTEIMERGELVPLDTVLDLLKEAMLSRVETSRGFLIDGYPRELEQGMRFEKELSPAKFVLSFNVSDDTMTKRLLGRAQTSGRVDDNEETIKKRLKTFHDITSPVIEHYQKQGKVRMVEAEGGADEVFAEVDKIFSREGITSDPNCLRSAKVIFVVGGPGSGKGTQCEKIVEKFGFTHLSSGDLLRAEVASGSERGKKLTETMQKGELVSMDTVLQLLKEAMVDKVATSTGFLIDGYPRELEQGLRFEKEVCPAQFVLYFEVSDDAMTKRLLGRAETSGRADDNAETIKKRLVTFHDVTTPVISHYTKLGKVKKVNAESDKDSVFLEVDKIISEAIATGKALKEAKIVFVIGGPGSGKGTQCANMVKDYGFCHLSSGDLLRDEVKSGSERGQRLNAIMEKGELVPLDEVLGLLRDAIVANLTTTKCFLIDGYPRELDQGVRFENEIVQCSYVVFFDVSDVTMTARLLERGKSSGRVDDNEATIKKRLNTFHNQTRPVIDYYKGQGKVQQISAETGIDEVYVEVKKFMDSKSW</sequence>
<feature type="domain" description="AAA+ ATPase" evidence="5">
    <location>
        <begin position="978"/>
        <end position="1116"/>
    </location>
</feature>
<feature type="domain" description="AAA+ ATPase" evidence="5">
    <location>
        <begin position="586"/>
        <end position="755"/>
    </location>
</feature>
<dbReference type="HAMAP" id="MF_00235">
    <property type="entry name" value="Adenylate_kinase_Adk"/>
    <property type="match status" value="5"/>
</dbReference>
<dbReference type="PRINTS" id="PR00094">
    <property type="entry name" value="ADENYLTKNASE"/>
</dbReference>
<protein>
    <submittedName>
        <fullName evidence="7">Uncharacterized protein LOC101861621</fullName>
    </submittedName>
</protein>
<feature type="compositionally biased region" description="Low complexity" evidence="4">
    <location>
        <begin position="327"/>
        <end position="348"/>
    </location>
</feature>
<organism evidence="6 7">
    <name type="scientific">Aplysia californica</name>
    <name type="common">California sea hare</name>
    <dbReference type="NCBI Taxonomy" id="6500"/>
    <lineage>
        <taxon>Eukaryota</taxon>
        <taxon>Metazoa</taxon>
        <taxon>Spiralia</taxon>
        <taxon>Lophotrochozoa</taxon>
        <taxon>Mollusca</taxon>
        <taxon>Gastropoda</taxon>
        <taxon>Heterobranchia</taxon>
        <taxon>Euthyneura</taxon>
        <taxon>Tectipleura</taxon>
        <taxon>Aplysiida</taxon>
        <taxon>Aplysioidea</taxon>
        <taxon>Aplysiidae</taxon>
        <taxon>Aplysia</taxon>
    </lineage>
</organism>
<dbReference type="Gene3D" id="3.40.50.300">
    <property type="entry name" value="P-loop containing nucleotide triphosphate hydrolases"/>
    <property type="match status" value="5"/>
</dbReference>
<proteinExistence type="inferred from homology"/>
<dbReference type="Pfam" id="PF00406">
    <property type="entry name" value="ADK"/>
    <property type="match status" value="5"/>
</dbReference>